<evidence type="ECO:0000313" key="2">
    <source>
        <dbReference type="EMBL" id="MCI40199.1"/>
    </source>
</evidence>
<protein>
    <submittedName>
        <fullName evidence="2">Fat-free-like protein</fullName>
    </submittedName>
</protein>
<evidence type="ECO:0000313" key="3">
    <source>
        <dbReference type="Proteomes" id="UP000265520"/>
    </source>
</evidence>
<comment type="caution">
    <text evidence="2">The sequence shown here is derived from an EMBL/GenBank/DDBJ whole genome shotgun (WGS) entry which is preliminary data.</text>
</comment>
<reference evidence="2 3" key="1">
    <citation type="journal article" date="2018" name="Front. Plant Sci.">
        <title>Red Clover (Trifolium pratense) and Zigzag Clover (T. medium) - A Picture of Genomic Similarities and Differences.</title>
        <authorList>
            <person name="Dluhosova J."/>
            <person name="Istvanek J."/>
            <person name="Nedelnik J."/>
            <person name="Repkova J."/>
        </authorList>
    </citation>
    <scope>NUCLEOTIDE SEQUENCE [LARGE SCALE GENOMIC DNA]</scope>
    <source>
        <strain evidence="3">cv. 10/8</strain>
        <tissue evidence="2">Leaf</tissue>
    </source>
</reference>
<dbReference type="AlphaFoldDB" id="A0A392RV08"/>
<evidence type="ECO:0000256" key="1">
    <source>
        <dbReference type="SAM" id="MobiDB-lite"/>
    </source>
</evidence>
<dbReference type="EMBL" id="LXQA010277139">
    <property type="protein sequence ID" value="MCI40199.1"/>
    <property type="molecule type" value="Genomic_DNA"/>
</dbReference>
<proteinExistence type="predicted"/>
<dbReference type="Proteomes" id="UP000265520">
    <property type="component" value="Unassembled WGS sequence"/>
</dbReference>
<accession>A0A392RV08</accession>
<feature type="region of interest" description="Disordered" evidence="1">
    <location>
        <begin position="23"/>
        <end position="42"/>
    </location>
</feature>
<sequence>MVNNLKAKLLEKLEQSITDIRLSPEEINNGSGDLSPSASAHK</sequence>
<feature type="non-terminal residue" evidence="2">
    <location>
        <position position="42"/>
    </location>
</feature>
<name>A0A392RV08_9FABA</name>
<keyword evidence="3" id="KW-1185">Reference proteome</keyword>
<feature type="compositionally biased region" description="Polar residues" evidence="1">
    <location>
        <begin position="26"/>
        <end position="42"/>
    </location>
</feature>
<organism evidence="2 3">
    <name type="scientific">Trifolium medium</name>
    <dbReference type="NCBI Taxonomy" id="97028"/>
    <lineage>
        <taxon>Eukaryota</taxon>
        <taxon>Viridiplantae</taxon>
        <taxon>Streptophyta</taxon>
        <taxon>Embryophyta</taxon>
        <taxon>Tracheophyta</taxon>
        <taxon>Spermatophyta</taxon>
        <taxon>Magnoliopsida</taxon>
        <taxon>eudicotyledons</taxon>
        <taxon>Gunneridae</taxon>
        <taxon>Pentapetalae</taxon>
        <taxon>rosids</taxon>
        <taxon>fabids</taxon>
        <taxon>Fabales</taxon>
        <taxon>Fabaceae</taxon>
        <taxon>Papilionoideae</taxon>
        <taxon>50 kb inversion clade</taxon>
        <taxon>NPAAA clade</taxon>
        <taxon>Hologalegina</taxon>
        <taxon>IRL clade</taxon>
        <taxon>Trifolieae</taxon>
        <taxon>Trifolium</taxon>
    </lineage>
</organism>